<feature type="compositionally biased region" description="Polar residues" evidence="11">
    <location>
        <begin position="1924"/>
        <end position="1938"/>
    </location>
</feature>
<proteinExistence type="inferred from homology"/>
<keyword evidence="3" id="KW-0343">GTPase activation</keyword>
<dbReference type="GO" id="GO:0007005">
    <property type="term" value="P:mitochondrion organization"/>
    <property type="evidence" value="ECO:0007669"/>
    <property type="project" value="InterPro"/>
</dbReference>
<evidence type="ECO:0000313" key="16">
    <source>
        <dbReference type="Proteomes" id="UP000037505"/>
    </source>
</evidence>
<dbReference type="GeneID" id="26807618"/>
<feature type="transmembrane region" description="Helical" evidence="12">
    <location>
        <begin position="98"/>
        <end position="125"/>
    </location>
</feature>
<comment type="similarity">
    <text evidence="2">Belongs to the MDM31/MDM32 family.</text>
</comment>
<evidence type="ECO:0008006" key="17">
    <source>
        <dbReference type="Google" id="ProtNLM"/>
    </source>
</evidence>
<dbReference type="InterPro" id="IPR000198">
    <property type="entry name" value="RhoGAP_dom"/>
</dbReference>
<name>A0A0L1J2M8_ASPN3</name>
<keyword evidence="9 12" id="KW-0472">Membrane</keyword>
<dbReference type="CDD" id="cd13277">
    <property type="entry name" value="PH_Bem3"/>
    <property type="match status" value="1"/>
</dbReference>
<feature type="compositionally biased region" description="Basic and acidic residues" evidence="11">
    <location>
        <begin position="1030"/>
        <end position="1046"/>
    </location>
</feature>
<dbReference type="InterPro" id="IPR001849">
    <property type="entry name" value="PH_domain"/>
</dbReference>
<feature type="compositionally biased region" description="Polar residues" evidence="11">
    <location>
        <begin position="1410"/>
        <end position="1422"/>
    </location>
</feature>
<feature type="region of interest" description="Disordered" evidence="11">
    <location>
        <begin position="1030"/>
        <end position="1117"/>
    </location>
</feature>
<feature type="region of interest" description="Disordered" evidence="11">
    <location>
        <begin position="1340"/>
        <end position="1365"/>
    </location>
</feature>
<feature type="region of interest" description="Disordered" evidence="11">
    <location>
        <begin position="1478"/>
        <end position="1523"/>
    </location>
</feature>
<dbReference type="GO" id="GO:0007165">
    <property type="term" value="P:signal transduction"/>
    <property type="evidence" value="ECO:0007669"/>
    <property type="project" value="InterPro"/>
</dbReference>
<keyword evidence="4 12" id="KW-0812">Transmembrane</keyword>
<evidence type="ECO:0000256" key="9">
    <source>
        <dbReference type="ARBA" id="ARBA00023136"/>
    </source>
</evidence>
<dbReference type="SUPFAM" id="SSF50729">
    <property type="entry name" value="PH domain-like"/>
    <property type="match status" value="1"/>
</dbReference>
<dbReference type="Pfam" id="PF00169">
    <property type="entry name" value="PH"/>
    <property type="match status" value="1"/>
</dbReference>
<feature type="domain" description="Rho-GAP" evidence="14">
    <location>
        <begin position="1662"/>
        <end position="1855"/>
    </location>
</feature>
<feature type="compositionally biased region" description="Polar residues" evidence="11">
    <location>
        <begin position="1051"/>
        <end position="1080"/>
    </location>
</feature>
<evidence type="ECO:0000256" key="2">
    <source>
        <dbReference type="ARBA" id="ARBA00005687"/>
    </source>
</evidence>
<dbReference type="EMBL" id="JNOM01000130">
    <property type="protein sequence ID" value="KNG86056.1"/>
    <property type="molecule type" value="Genomic_DNA"/>
</dbReference>
<evidence type="ECO:0000259" key="14">
    <source>
        <dbReference type="PROSITE" id="PS50238"/>
    </source>
</evidence>
<feature type="region of interest" description="Disordered" evidence="11">
    <location>
        <begin position="17"/>
        <end position="38"/>
    </location>
</feature>
<dbReference type="InterPro" id="IPR012571">
    <property type="entry name" value="Mdm31/Mdm32"/>
</dbReference>
<dbReference type="SUPFAM" id="SSF48350">
    <property type="entry name" value="GTPase activation domain, GAP"/>
    <property type="match status" value="1"/>
</dbReference>
<feature type="compositionally biased region" description="Polar residues" evidence="11">
    <location>
        <begin position="1511"/>
        <end position="1520"/>
    </location>
</feature>
<accession>A0A0L1J2M8</accession>
<dbReference type="Pfam" id="PF08118">
    <property type="entry name" value="MDM31_MDM32"/>
    <property type="match status" value="1"/>
</dbReference>
<dbReference type="SMART" id="SM00233">
    <property type="entry name" value="PH"/>
    <property type="match status" value="1"/>
</dbReference>
<comment type="subcellular location">
    <subcellularLocation>
        <location evidence="1">Mitochondrion inner membrane</location>
    </subcellularLocation>
</comment>
<dbReference type="GO" id="GO:0005743">
    <property type="term" value="C:mitochondrial inner membrane"/>
    <property type="evidence" value="ECO:0007669"/>
    <property type="project" value="UniProtKB-SubCell"/>
</dbReference>
<feature type="region of interest" description="Disordered" evidence="11">
    <location>
        <begin position="712"/>
        <end position="749"/>
    </location>
</feature>
<sequence>MESLRYSNGSSWENVKSSEYEVNTKNTKSKQDMPGLQQPGPSTRHLIDRFPHMPQLHRPSKEELLAAANGFWSRLKVRFKWFSIRSVRPFNLDEITALFSWVLLGHVVWVVLGTTTFFSLLIIAINTVFAQETLAGWIGNYLTKSSGVKVVFESAIVPKWRDGVITFKNVFVSRRPGQGTGHVSKGSPKTAAAVAAAAALSDQPNSDILDQRHSSVEEDTNYTQFDLAIETVNVTLSFTKWINGKGLLRDVEIQGIRGVVDRRYVYWSDDDLDPKSYRHEHNPGDFEIDSFKMSDVLVTVYQPDNFRPFSVSIFSCDLPQLRKQWLFYDFMSANMMSGSFDNSLFTIHPRQTHSFTGAQLDNGVGEDGRTSPWKKHSRIRIDGLNIDHLNRGVQGPFSWIHEGTVDIVADIMFPAENDESLTKVMADIYDRLEATVTSTQYRDTLSENPTQPGETVSENNRRFLVTDLRLHLNNVRAVVPLFTRDLSYINNALIRPIVAYINSRRTFIPVNCRLVKRVGDFDGSWTIFDSGLMDDLSAAVYDAFARDVVDEQARKRRFKKVGFWSLQLAAQAIFMAPTRGPLFQFELRLLHNLLCNNFGGRAAATLQQPQPALRRASKATFSKTSVAYTFNIDRRFHFIARDHLLPRSYAAEAVVIALRKSPSLPCIQAITSSHPTNSPLTHRKVLCRGVSAFGSLLLNRPDQHDRNMIEQTMPTKSRQSSYAMEANQSSTPSPISSASAPGERSGQRIMPRTSSIDSAISSLSSASQSHKSSFDATALSQADIGNLIATAGSAEAVIKHLLKEKHHAASQNSQLWRLVDKQRTLILGLNKDLERALKEKERYRKKFKELQSPAPILPPNNELHFQHKAIESEDKSLGQRNSEQGKSQYQGVSPHSPSSIGRNLSSSTIRSQNVAVQDLSENLIKECSTGHTGRLDRRLGSQPPPPSVYPQQELAAASPSSLASSSSPVNDTVPGEDKQQRVPHPVRKPPPAPLNLVQGERTLLGNPDIYDSESEYEDILAVDELPVERGRRKTRDDDDREREAALARENITLSSSRNESSHSTKAAPITDSSEYLTTPLSPRMTLGDHPVIMAPKSPGLPVSPRPEDRPPNSPLPRLPRDMANNMASQPIATESGLSGLALSPHVSKYQAPFSATHSHMPVDVASRSIPSIDATVRADSTRSTVSNSDGIYRGLVSEDYPGFLLPPNALPLVLVKVSSSRLRPSRNSYLASRPSEEEPVFTLSVLSRSENLELWRVEKVIAALPQLDQQVKQLSSYGGKLPDRSIFSGHSPAKVDARRAALNAYFEALLDTPMDEKAALVICQFLTSDAIEPRDDETSLLKGSQHMSSEILRGPDGKPRKEGYLTKRGKNFGGWKARYFVLHGPELKYLESPGGPHLGTIKIYNAQIGKQSQGTNGQNNNPPARGEEDSDNQYRHAFLILEPKKKDSSALVRHVLCAESDEERDSWVEALLEYVEGQSENEASNSGSSKGQVSGTHPANTTVNLKMPPNGNKNNRTTDSSDLEGLDIVQGFSYEDAIPAEPPVFGPPYEQQALMSPTFPQMSPTDPTDATQATNQVPDTGQLSSRIISGPTNGAIIQDAGAWGNKSATSTKEKKRSIWGFRTRSSVDLASQLQASYDSPSVQPHNLTSGERRDLVRPVFGIPLAEAVQFCAPRGIDVDLPAVVYRCIEYLTAKGAESEEGIFRLSGSNIVVKALKERFNTEGDVDFLAGDQYYDVHAVASLFKQYLRELPTTVLTRELHIKFLRVLELNERQTKIAAFNSLVHRLPRPNLALLRALVQFLIVIVNNSDVNKMTVRNVGIVFAPTLNIPAPVFSMFLTEFERIFEDLLGTRSDLEDPIIDSPTSPEISHFAPSQMLTEMPSLHTQTTFRKQGDPRDRDECITHQSSYDQSSSNFLESNNEEHTTPPTTSKMLTPNPETSRSIKSKRRESSLLFMEVNHLNSPFASAHDNDGE</sequence>
<dbReference type="OrthoDB" id="185175at2759"/>
<evidence type="ECO:0000256" key="5">
    <source>
        <dbReference type="ARBA" id="ARBA00022792"/>
    </source>
</evidence>
<evidence type="ECO:0000256" key="4">
    <source>
        <dbReference type="ARBA" id="ARBA00022692"/>
    </source>
</evidence>
<dbReference type="Proteomes" id="UP000037505">
    <property type="component" value="Unassembled WGS sequence"/>
</dbReference>
<dbReference type="InterPro" id="IPR011993">
    <property type="entry name" value="PH-like_dom_sf"/>
</dbReference>
<dbReference type="FunFam" id="1.10.555.10:FF:000066">
    <property type="entry name" value="Rho GTPase activator (Bem3), putative"/>
    <property type="match status" value="1"/>
</dbReference>
<evidence type="ECO:0000256" key="8">
    <source>
        <dbReference type="ARBA" id="ARBA00023128"/>
    </source>
</evidence>
<dbReference type="Pfam" id="PF00620">
    <property type="entry name" value="RhoGAP"/>
    <property type="match status" value="1"/>
</dbReference>
<feature type="compositionally biased region" description="Polar residues" evidence="11">
    <location>
        <begin position="1478"/>
        <end position="1504"/>
    </location>
</feature>
<feature type="compositionally biased region" description="Low complexity" evidence="11">
    <location>
        <begin position="949"/>
        <end position="968"/>
    </location>
</feature>
<evidence type="ECO:0000256" key="6">
    <source>
        <dbReference type="ARBA" id="ARBA00022946"/>
    </source>
</evidence>
<evidence type="ECO:0000256" key="1">
    <source>
        <dbReference type="ARBA" id="ARBA00004273"/>
    </source>
</evidence>
<dbReference type="Gene3D" id="1.10.555.10">
    <property type="entry name" value="Rho GTPase activation protein"/>
    <property type="match status" value="1"/>
</dbReference>
<evidence type="ECO:0000256" key="7">
    <source>
        <dbReference type="ARBA" id="ARBA00022989"/>
    </source>
</evidence>
<dbReference type="InterPro" id="IPR036871">
    <property type="entry name" value="PX_dom_sf"/>
</dbReference>
<feature type="region of interest" description="Disordered" evidence="11">
    <location>
        <begin position="874"/>
        <end position="906"/>
    </location>
</feature>
<dbReference type="Gene3D" id="3.30.1520.10">
    <property type="entry name" value="Phox-like domain"/>
    <property type="match status" value="1"/>
</dbReference>
<dbReference type="FunFam" id="2.30.29.30:FF:000452">
    <property type="entry name" value="Rho GTPase activator (Bem3)"/>
    <property type="match status" value="1"/>
</dbReference>
<feature type="region of interest" description="Disordered" evidence="11">
    <location>
        <begin position="1410"/>
        <end position="1431"/>
    </location>
</feature>
<dbReference type="Gene3D" id="2.30.29.30">
    <property type="entry name" value="Pleckstrin-homology domain (PH domain)/Phosphotyrosine-binding domain (PTB)"/>
    <property type="match status" value="1"/>
</dbReference>
<keyword evidence="16" id="KW-1185">Reference proteome</keyword>
<dbReference type="RefSeq" id="XP_015406979.1">
    <property type="nucleotide sequence ID" value="XM_015551071.1"/>
</dbReference>
<comment type="caution">
    <text evidence="15">The sequence shown here is derived from an EMBL/GenBank/DDBJ whole genome shotgun (WGS) entry which is preliminary data.</text>
</comment>
<evidence type="ECO:0000256" key="3">
    <source>
        <dbReference type="ARBA" id="ARBA00022468"/>
    </source>
</evidence>
<reference evidence="15 16" key="1">
    <citation type="submission" date="2014-06" db="EMBL/GenBank/DDBJ databases">
        <title>The Genome of the Aflatoxigenic Filamentous Fungus Aspergillus nomius.</title>
        <authorList>
            <person name="Moore M.G."/>
            <person name="Shannon B.M."/>
            <person name="Brian M.M."/>
        </authorList>
    </citation>
    <scope>NUCLEOTIDE SEQUENCE [LARGE SCALE GENOMIC DNA]</scope>
    <source>
        <strain evidence="15 16">NRRL 13137</strain>
    </source>
</reference>
<feature type="compositionally biased region" description="Polar residues" evidence="11">
    <location>
        <begin position="878"/>
        <end position="906"/>
    </location>
</feature>
<evidence type="ECO:0000313" key="15">
    <source>
        <dbReference type="EMBL" id="KNG86056.1"/>
    </source>
</evidence>
<keyword evidence="5" id="KW-0999">Mitochondrion inner membrane</keyword>
<keyword evidence="7 12" id="KW-1133">Transmembrane helix</keyword>
<dbReference type="PROSITE" id="PS50003">
    <property type="entry name" value="PH_DOMAIN"/>
    <property type="match status" value="1"/>
</dbReference>
<feature type="compositionally biased region" description="Polar residues" evidence="11">
    <location>
        <begin position="17"/>
        <end position="26"/>
    </location>
</feature>
<feature type="compositionally biased region" description="Basic and acidic residues" evidence="11">
    <location>
        <begin position="1353"/>
        <end position="1365"/>
    </location>
</feature>
<evidence type="ECO:0000259" key="13">
    <source>
        <dbReference type="PROSITE" id="PS50003"/>
    </source>
</evidence>
<feature type="compositionally biased region" description="Low complexity" evidence="11">
    <location>
        <begin position="729"/>
        <end position="741"/>
    </location>
</feature>
<evidence type="ECO:0000256" key="10">
    <source>
        <dbReference type="ARBA" id="ARBA00025191"/>
    </source>
</evidence>
<protein>
    <recommendedName>
        <fullName evidence="17">Rho GTPase activator (Bem3)</fullName>
    </recommendedName>
</protein>
<dbReference type="InterPro" id="IPR008936">
    <property type="entry name" value="Rho_GTPase_activation_prot"/>
</dbReference>
<keyword evidence="6" id="KW-0809">Transit peptide</keyword>
<dbReference type="PROSITE" id="PS50238">
    <property type="entry name" value="RHOGAP"/>
    <property type="match status" value="1"/>
</dbReference>
<evidence type="ECO:0000256" key="11">
    <source>
        <dbReference type="SAM" id="MobiDB-lite"/>
    </source>
</evidence>
<dbReference type="SMART" id="SM00324">
    <property type="entry name" value="RhoGAP"/>
    <property type="match status" value="1"/>
</dbReference>
<dbReference type="GO" id="GO:0035091">
    <property type="term" value="F:phosphatidylinositol binding"/>
    <property type="evidence" value="ECO:0007669"/>
    <property type="project" value="InterPro"/>
</dbReference>
<feature type="compositionally biased region" description="Polar residues" evidence="11">
    <location>
        <begin position="712"/>
        <end position="728"/>
    </location>
</feature>
<keyword evidence="8" id="KW-0496">Mitochondrion</keyword>
<dbReference type="PANTHER" id="PTHR31068">
    <property type="entry name" value="MITOCHONDRIAL DISTRIBUTION AND MORPHOLOGY PROTEIN 31"/>
    <property type="match status" value="1"/>
</dbReference>
<feature type="region of interest" description="Disordered" evidence="11">
    <location>
        <begin position="930"/>
        <end position="1000"/>
    </location>
</feature>
<evidence type="ECO:0000256" key="12">
    <source>
        <dbReference type="SAM" id="Phobius"/>
    </source>
</evidence>
<feature type="region of interest" description="Disordered" evidence="11">
    <location>
        <begin position="1905"/>
        <end position="1946"/>
    </location>
</feature>
<gene>
    <name evidence="15" type="ORF">ANOM_005814</name>
</gene>
<organism evidence="15 16">
    <name type="scientific">Aspergillus nomiae NRRL (strain ATCC 15546 / NRRL 13137 / CBS 260.88 / M93)</name>
    <dbReference type="NCBI Taxonomy" id="1509407"/>
    <lineage>
        <taxon>Eukaryota</taxon>
        <taxon>Fungi</taxon>
        <taxon>Dikarya</taxon>
        <taxon>Ascomycota</taxon>
        <taxon>Pezizomycotina</taxon>
        <taxon>Eurotiomycetes</taxon>
        <taxon>Eurotiomycetidae</taxon>
        <taxon>Eurotiales</taxon>
        <taxon>Aspergillaceae</taxon>
        <taxon>Aspergillus</taxon>
        <taxon>Aspergillus subgen. Circumdati</taxon>
    </lineage>
</organism>
<feature type="domain" description="PH" evidence="13">
    <location>
        <begin position="1358"/>
        <end position="1476"/>
    </location>
</feature>
<comment type="function">
    <text evidence="10">Involved in the organization of the mitochondrial membranes and the global structure of the mitochondria. Also required for mitochondrial distribution and mobility as well as for the maintenance of mitochondrial DNA nucleoids structures.</text>
</comment>
<dbReference type="GO" id="GO:0000001">
    <property type="term" value="P:mitochondrion inheritance"/>
    <property type="evidence" value="ECO:0007669"/>
    <property type="project" value="InterPro"/>
</dbReference>
<dbReference type="GO" id="GO:0005096">
    <property type="term" value="F:GTPase activator activity"/>
    <property type="evidence" value="ECO:0007669"/>
    <property type="project" value="UniProtKB-KW"/>
</dbReference>
<dbReference type="PANTHER" id="PTHR31068:SF0">
    <property type="entry name" value="MITOCHONDRIAL DISTRIBUTION AND MORPHOLOGY PROTEIN 31"/>
    <property type="match status" value="1"/>
</dbReference>